<dbReference type="EMBL" id="BCWF01000004">
    <property type="protein sequence ID" value="GAT19096.1"/>
    <property type="molecule type" value="Genomic_DNA"/>
</dbReference>
<gene>
    <name evidence="2" type="ORF">RIB2604_00400280</name>
</gene>
<reference evidence="3" key="2">
    <citation type="submission" date="2016-02" db="EMBL/GenBank/DDBJ databases">
        <title>Genome sequencing of Aspergillus luchuensis NBRC 4314.</title>
        <authorList>
            <person name="Yamada O."/>
        </authorList>
    </citation>
    <scope>NUCLEOTIDE SEQUENCE [LARGE SCALE GENOMIC DNA]</scope>
    <source>
        <strain evidence="3">RIB 2604</strain>
    </source>
</reference>
<feature type="region of interest" description="Disordered" evidence="1">
    <location>
        <begin position="32"/>
        <end position="52"/>
    </location>
</feature>
<reference evidence="2 3" key="1">
    <citation type="journal article" date="2016" name="DNA Res.">
        <title>Genome sequence of Aspergillus luchuensis NBRC 4314.</title>
        <authorList>
            <person name="Yamada O."/>
            <person name="Machida M."/>
            <person name="Hosoyama A."/>
            <person name="Goto M."/>
            <person name="Takahashi T."/>
            <person name="Futagami T."/>
            <person name="Yamagata Y."/>
            <person name="Takeuchi M."/>
            <person name="Kobayashi T."/>
            <person name="Koike H."/>
            <person name="Abe K."/>
            <person name="Asai K."/>
            <person name="Arita M."/>
            <person name="Fujita N."/>
            <person name="Fukuda K."/>
            <person name="Higa K."/>
            <person name="Horikawa H."/>
            <person name="Ishikawa T."/>
            <person name="Jinno K."/>
            <person name="Kato Y."/>
            <person name="Kirimura K."/>
            <person name="Mizutani O."/>
            <person name="Nakasone K."/>
            <person name="Sano M."/>
            <person name="Shiraishi Y."/>
            <person name="Tsukahara M."/>
            <person name="Gomi K."/>
        </authorList>
    </citation>
    <scope>NUCLEOTIDE SEQUENCE [LARGE SCALE GENOMIC DNA]</scope>
    <source>
        <strain evidence="2 3">RIB 2604</strain>
    </source>
</reference>
<comment type="caution">
    <text evidence="2">The sequence shown here is derived from an EMBL/GenBank/DDBJ whole genome shotgun (WGS) entry which is preliminary data.</text>
</comment>
<evidence type="ECO:0000313" key="3">
    <source>
        <dbReference type="Proteomes" id="UP000075230"/>
    </source>
</evidence>
<name>A0A146EYG3_ASPKA</name>
<evidence type="ECO:0000313" key="2">
    <source>
        <dbReference type="EMBL" id="GAT19096.1"/>
    </source>
</evidence>
<protein>
    <submittedName>
        <fullName evidence="2">MFS transporter of unkown specificity</fullName>
    </submittedName>
</protein>
<dbReference type="Proteomes" id="UP000075230">
    <property type="component" value="Unassembled WGS sequence"/>
</dbReference>
<evidence type="ECO:0000256" key="1">
    <source>
        <dbReference type="SAM" id="MobiDB-lite"/>
    </source>
</evidence>
<accession>A0A146EYG3</accession>
<proteinExistence type="predicted"/>
<dbReference type="AlphaFoldDB" id="A0A146EYG3"/>
<sequence>MSGTPRGPIYKGLDDAAGRFYPKDTKLAVAAAGQEADGGRHPRNWYSGSRRTARGRGAIGMKNQLCDPGEAVSRADKVWLILEAFVLLPVDIRSCFDLPVSENGSVSRLPRRGNRQQH</sequence>
<organism evidence="2 3">
    <name type="scientific">Aspergillus kawachii</name>
    <name type="common">White koji mold</name>
    <name type="synonym">Aspergillus awamori var. kawachi</name>
    <dbReference type="NCBI Taxonomy" id="1069201"/>
    <lineage>
        <taxon>Eukaryota</taxon>
        <taxon>Fungi</taxon>
        <taxon>Dikarya</taxon>
        <taxon>Ascomycota</taxon>
        <taxon>Pezizomycotina</taxon>
        <taxon>Eurotiomycetes</taxon>
        <taxon>Eurotiomycetidae</taxon>
        <taxon>Eurotiales</taxon>
        <taxon>Aspergillaceae</taxon>
        <taxon>Aspergillus</taxon>
        <taxon>Aspergillus subgen. Circumdati</taxon>
    </lineage>
</organism>